<name>A0A5M9JKU6_MONFR</name>
<dbReference type="AlphaFoldDB" id="A0A5M9JKU6"/>
<accession>A0A5M9JKU6</accession>
<dbReference type="EMBL" id="VICG01000009">
    <property type="protein sequence ID" value="KAA8568432.1"/>
    <property type="molecule type" value="Genomic_DNA"/>
</dbReference>
<dbReference type="VEuPathDB" id="FungiDB:MFRU_051g00460"/>
<keyword evidence="2" id="KW-1185">Reference proteome</keyword>
<comment type="caution">
    <text evidence="1">The sequence shown here is derived from an EMBL/GenBank/DDBJ whole genome shotgun (WGS) entry which is preliminary data.</text>
</comment>
<dbReference type="SUPFAM" id="SSF56112">
    <property type="entry name" value="Protein kinase-like (PK-like)"/>
    <property type="match status" value="1"/>
</dbReference>
<proteinExistence type="predicted"/>
<organism evidence="1 2">
    <name type="scientific">Monilinia fructicola</name>
    <name type="common">Brown rot fungus</name>
    <name type="synonym">Ciboria fructicola</name>
    <dbReference type="NCBI Taxonomy" id="38448"/>
    <lineage>
        <taxon>Eukaryota</taxon>
        <taxon>Fungi</taxon>
        <taxon>Dikarya</taxon>
        <taxon>Ascomycota</taxon>
        <taxon>Pezizomycotina</taxon>
        <taxon>Leotiomycetes</taxon>
        <taxon>Helotiales</taxon>
        <taxon>Sclerotiniaceae</taxon>
        <taxon>Monilinia</taxon>
    </lineage>
</organism>
<reference evidence="1 2" key="1">
    <citation type="submission" date="2019-06" db="EMBL/GenBank/DDBJ databases">
        <title>Genome Sequence of the Brown Rot Fungal Pathogen Monilinia fructicola.</title>
        <authorList>
            <person name="De Miccolis Angelini R.M."/>
            <person name="Landi L."/>
            <person name="Abate D."/>
            <person name="Pollastro S."/>
            <person name="Romanazzi G."/>
            <person name="Faretra F."/>
        </authorList>
    </citation>
    <scope>NUCLEOTIDE SEQUENCE [LARGE SCALE GENOMIC DNA]</scope>
    <source>
        <strain evidence="1 2">Mfrc123</strain>
    </source>
</reference>
<gene>
    <name evidence="1" type="ORF">EYC84_007465</name>
</gene>
<evidence type="ECO:0000313" key="1">
    <source>
        <dbReference type="EMBL" id="KAA8568432.1"/>
    </source>
</evidence>
<dbReference type="Gene3D" id="3.90.1200.10">
    <property type="match status" value="1"/>
</dbReference>
<dbReference type="InterPro" id="IPR011009">
    <property type="entry name" value="Kinase-like_dom_sf"/>
</dbReference>
<sequence>MSESLASSSVSQFVEGSLRTTPYACKDLTPLLGGSSNFLYRGTLTKPLANGTMSVIVKHTKEYLFCNKDFKLTPTRAFYESQILAHLSAFPAQSTPNSSITISTPALLYYDPTTHTQVHSHHPSLNCLNLKSYILKHGTSITASISSIIGHSIGHWLKNFHSWANAPAQSELREVMEGNHAMRTLKLAINYTNLVAMIDRFPEILGPSRHVFEEVEREMLRWMEEGGKGSRELIHGDFWCGNVLIPGALLSPEIPALIFITDHELSHLASPIFDLAQMCAELFMLTYFKSIPAGKQVLVAFLEGYGPIDENKRWRMMIYIGCHLVGWGPKFAGWGTMDQVEGCVKLGRDLVVGGWRRDRQWCKRESWEFLIEGEDYK</sequence>
<protein>
    <recommendedName>
        <fullName evidence="3">Aminoglycoside phosphotransferase domain-containing protein</fullName>
    </recommendedName>
</protein>
<dbReference type="Gene3D" id="3.30.200.20">
    <property type="entry name" value="Phosphorylase Kinase, domain 1"/>
    <property type="match status" value="1"/>
</dbReference>
<evidence type="ECO:0008006" key="3">
    <source>
        <dbReference type="Google" id="ProtNLM"/>
    </source>
</evidence>
<dbReference type="Proteomes" id="UP000322873">
    <property type="component" value="Unassembled WGS sequence"/>
</dbReference>
<evidence type="ECO:0000313" key="2">
    <source>
        <dbReference type="Proteomes" id="UP000322873"/>
    </source>
</evidence>